<reference evidence="13" key="1">
    <citation type="journal article" date="2013" name="Genome Announc.">
        <title>Draft genome sequence of Botrytis cinerea BcDW1, inoculum for noble rot of grape berries.</title>
        <authorList>
            <person name="Blanco-Ulate B."/>
            <person name="Allen G."/>
            <person name="Powell A.L."/>
            <person name="Cantu D."/>
        </authorList>
    </citation>
    <scope>NUCLEOTIDE SEQUENCE [LARGE SCALE GENOMIC DNA]</scope>
    <source>
        <strain evidence="13">BcDW1</strain>
    </source>
</reference>
<dbReference type="InterPro" id="IPR016487">
    <property type="entry name" value="Lsm6/sSmF"/>
</dbReference>
<dbReference type="GO" id="GO:0071013">
    <property type="term" value="C:catalytic step 2 spliceosome"/>
    <property type="evidence" value="ECO:0007669"/>
    <property type="project" value="TreeGrafter"/>
</dbReference>
<gene>
    <name evidence="12" type="ORF">BcDW1_3092</name>
</gene>
<keyword evidence="8" id="KW-0687">Ribonucleoprotein</keyword>
<evidence type="ECO:0000256" key="6">
    <source>
        <dbReference type="ARBA" id="ARBA00023187"/>
    </source>
</evidence>
<evidence type="ECO:0000256" key="5">
    <source>
        <dbReference type="ARBA" id="ARBA00022884"/>
    </source>
</evidence>
<proteinExistence type="inferred from homology"/>
<dbReference type="STRING" id="1290391.M7UWR8"/>
<dbReference type="Proteomes" id="UP000012045">
    <property type="component" value="Unassembled WGS sequence"/>
</dbReference>
<keyword evidence="6" id="KW-0508">mRNA splicing</keyword>
<evidence type="ECO:0000256" key="7">
    <source>
        <dbReference type="ARBA" id="ARBA00023242"/>
    </source>
</evidence>
<evidence type="ECO:0000313" key="13">
    <source>
        <dbReference type="Proteomes" id="UP000012045"/>
    </source>
</evidence>
<protein>
    <recommendedName>
        <fullName evidence="9">Sm protein F</fullName>
    </recommendedName>
</protein>
<dbReference type="InterPro" id="IPR047575">
    <property type="entry name" value="Sm"/>
</dbReference>
<dbReference type="InterPro" id="IPR010920">
    <property type="entry name" value="LSM_dom_sf"/>
</dbReference>
<evidence type="ECO:0000313" key="12">
    <source>
        <dbReference type="EMBL" id="EMR88297.1"/>
    </source>
</evidence>
<dbReference type="Gene3D" id="2.30.30.100">
    <property type="match status" value="1"/>
</dbReference>
<dbReference type="PANTHER" id="PTHR11021:SF0">
    <property type="entry name" value="SMALL NUCLEAR RIBONUCLEOPROTEIN F"/>
    <property type="match status" value="1"/>
</dbReference>
<dbReference type="GO" id="GO:0005685">
    <property type="term" value="C:U1 snRNP"/>
    <property type="evidence" value="ECO:0007669"/>
    <property type="project" value="TreeGrafter"/>
</dbReference>
<evidence type="ECO:0000256" key="8">
    <source>
        <dbReference type="ARBA" id="ARBA00023274"/>
    </source>
</evidence>
<evidence type="ECO:0000259" key="11">
    <source>
        <dbReference type="PROSITE" id="PS52002"/>
    </source>
</evidence>
<comment type="similarity">
    <text evidence="2">Belongs to the snRNP Sm proteins family. SmF/LSm6 subfamily.</text>
</comment>
<dbReference type="InterPro" id="IPR001163">
    <property type="entry name" value="Sm_dom_euk/arc"/>
</dbReference>
<dbReference type="SMART" id="SM00651">
    <property type="entry name" value="Sm"/>
    <property type="match status" value="1"/>
</dbReference>
<keyword evidence="3" id="KW-0507">mRNA processing</keyword>
<name>M7UWR8_BOTF1</name>
<dbReference type="PANTHER" id="PTHR11021">
    <property type="entry name" value="SMALL NUCLEAR RIBONUCLEOPROTEIN F SNRNP-F"/>
    <property type="match status" value="1"/>
</dbReference>
<evidence type="ECO:0000256" key="2">
    <source>
        <dbReference type="ARBA" id="ARBA00007927"/>
    </source>
</evidence>
<dbReference type="GO" id="GO:0034715">
    <property type="term" value="C:pICln-Sm protein complex"/>
    <property type="evidence" value="ECO:0007669"/>
    <property type="project" value="TreeGrafter"/>
</dbReference>
<keyword evidence="7" id="KW-0539">Nucleus</keyword>
<evidence type="ECO:0000256" key="3">
    <source>
        <dbReference type="ARBA" id="ARBA00022664"/>
    </source>
</evidence>
<dbReference type="HOGENOM" id="CLU_1900105_0_0_1"/>
<dbReference type="Pfam" id="PF01423">
    <property type="entry name" value="LSM"/>
    <property type="match status" value="1"/>
</dbReference>
<dbReference type="OrthoDB" id="409625at2759"/>
<feature type="region of interest" description="Disordered" evidence="10">
    <location>
        <begin position="20"/>
        <end position="48"/>
    </location>
</feature>
<keyword evidence="5" id="KW-0694">RNA-binding</keyword>
<dbReference type="CDD" id="cd01722">
    <property type="entry name" value="Sm_F"/>
    <property type="match status" value="1"/>
</dbReference>
<evidence type="ECO:0000256" key="4">
    <source>
        <dbReference type="ARBA" id="ARBA00022728"/>
    </source>
</evidence>
<keyword evidence="4" id="KW-0747">Spliceosome</keyword>
<dbReference type="EMBL" id="KB707793">
    <property type="protein sequence ID" value="EMR88297.1"/>
    <property type="molecule type" value="Genomic_DNA"/>
</dbReference>
<comment type="subcellular location">
    <subcellularLocation>
        <location evidence="1">Nucleus</location>
    </subcellularLocation>
</comment>
<sequence>MNVMNDLVKSPGLIAMGNLRRQPSQRVATNSNLTSDATISNPRPSTTHSFQSPAHIMSFVPINPRPFLQNLVNEEVIIRLKWGGQTEYKGKLVSIDSYMNIQLSGAEEWIDSEMTSTLGQVLIRCNNVLYISAAQIKKEEDDTKMEG</sequence>
<dbReference type="AlphaFoldDB" id="M7UWR8"/>
<feature type="compositionally biased region" description="Polar residues" evidence="10">
    <location>
        <begin position="21"/>
        <end position="48"/>
    </location>
</feature>
<evidence type="ECO:0000256" key="10">
    <source>
        <dbReference type="SAM" id="MobiDB-lite"/>
    </source>
</evidence>
<dbReference type="GO" id="GO:0003723">
    <property type="term" value="F:RNA binding"/>
    <property type="evidence" value="ECO:0007669"/>
    <property type="project" value="UniProtKB-KW"/>
</dbReference>
<dbReference type="PROSITE" id="PS52002">
    <property type="entry name" value="SM"/>
    <property type="match status" value="1"/>
</dbReference>
<dbReference type="GO" id="GO:0000398">
    <property type="term" value="P:mRNA splicing, via spliceosome"/>
    <property type="evidence" value="ECO:0007669"/>
    <property type="project" value="InterPro"/>
</dbReference>
<evidence type="ECO:0000256" key="9">
    <source>
        <dbReference type="ARBA" id="ARBA00030144"/>
    </source>
</evidence>
<accession>M7UWR8</accession>
<feature type="domain" description="Sm" evidence="11">
    <location>
        <begin position="63"/>
        <end position="137"/>
    </location>
</feature>
<evidence type="ECO:0000256" key="1">
    <source>
        <dbReference type="ARBA" id="ARBA00004123"/>
    </source>
</evidence>
<dbReference type="InterPro" id="IPR034100">
    <property type="entry name" value="Sm_F"/>
</dbReference>
<organism evidence="12 13">
    <name type="scientific">Botryotinia fuckeliana (strain BcDW1)</name>
    <name type="common">Noble rot fungus</name>
    <name type="synonym">Botrytis cinerea</name>
    <dbReference type="NCBI Taxonomy" id="1290391"/>
    <lineage>
        <taxon>Eukaryota</taxon>
        <taxon>Fungi</taxon>
        <taxon>Dikarya</taxon>
        <taxon>Ascomycota</taxon>
        <taxon>Pezizomycotina</taxon>
        <taxon>Leotiomycetes</taxon>
        <taxon>Helotiales</taxon>
        <taxon>Sclerotiniaceae</taxon>
        <taxon>Botrytis</taxon>
    </lineage>
</organism>
<dbReference type="SUPFAM" id="SSF50182">
    <property type="entry name" value="Sm-like ribonucleoproteins"/>
    <property type="match status" value="1"/>
</dbReference>